<dbReference type="Gene3D" id="1.10.10.60">
    <property type="entry name" value="Homeodomain-like"/>
    <property type="match status" value="2"/>
</dbReference>
<dbReference type="GO" id="GO:0003677">
    <property type="term" value="F:DNA binding"/>
    <property type="evidence" value="ECO:0007669"/>
    <property type="project" value="UniProtKB-KW"/>
</dbReference>
<proteinExistence type="predicted"/>
<feature type="compositionally biased region" description="Low complexity" evidence="6">
    <location>
        <begin position="298"/>
        <end position="309"/>
    </location>
</feature>
<dbReference type="InterPro" id="IPR001005">
    <property type="entry name" value="SANT/Myb"/>
</dbReference>
<dbReference type="PROSITE" id="PS50090">
    <property type="entry name" value="MYB_LIKE"/>
    <property type="match status" value="2"/>
</dbReference>
<dbReference type="FunFam" id="1.10.10.60:FF:000121">
    <property type="entry name" value="Myb transcription factor"/>
    <property type="match status" value="1"/>
</dbReference>
<feature type="compositionally biased region" description="Gly residues" evidence="6">
    <location>
        <begin position="310"/>
        <end position="319"/>
    </location>
</feature>
<dbReference type="PROSITE" id="PS51294">
    <property type="entry name" value="HTH_MYB"/>
    <property type="match status" value="2"/>
</dbReference>
<gene>
    <name evidence="9" type="ORF">DVH24_025428</name>
</gene>
<keyword evidence="5" id="KW-0539">Nucleus</keyword>
<evidence type="ECO:0000256" key="6">
    <source>
        <dbReference type="SAM" id="MobiDB-lite"/>
    </source>
</evidence>
<dbReference type="GO" id="GO:0005634">
    <property type="term" value="C:nucleus"/>
    <property type="evidence" value="ECO:0007669"/>
    <property type="project" value="UniProtKB-SubCell"/>
</dbReference>
<evidence type="ECO:0000256" key="1">
    <source>
        <dbReference type="ARBA" id="ARBA00004123"/>
    </source>
</evidence>
<keyword evidence="4" id="KW-0804">Transcription</keyword>
<name>A0A498HR59_MALDO</name>
<evidence type="ECO:0000256" key="5">
    <source>
        <dbReference type="ARBA" id="ARBA00023242"/>
    </source>
</evidence>
<comment type="caution">
    <text evidence="9">The sequence shown here is derived from an EMBL/GenBank/DDBJ whole genome shotgun (WGS) entry which is preliminary data.</text>
</comment>
<keyword evidence="2" id="KW-0805">Transcription regulation</keyword>
<protein>
    <recommendedName>
        <fullName evidence="11">MYB domain class transcription factor</fullName>
    </recommendedName>
</protein>
<feature type="domain" description="HTH myb-type" evidence="8">
    <location>
        <begin position="9"/>
        <end position="61"/>
    </location>
</feature>
<dbReference type="InterPro" id="IPR009057">
    <property type="entry name" value="Homeodomain-like_sf"/>
</dbReference>
<feature type="domain" description="HTH myb-type" evidence="8">
    <location>
        <begin position="62"/>
        <end position="116"/>
    </location>
</feature>
<evidence type="ECO:0008006" key="11">
    <source>
        <dbReference type="Google" id="ProtNLM"/>
    </source>
</evidence>
<dbReference type="PANTHER" id="PTHR47999">
    <property type="entry name" value="TRANSCRIPTION FACTOR MYB8-RELATED-RELATED"/>
    <property type="match status" value="1"/>
</dbReference>
<dbReference type="InterPro" id="IPR015495">
    <property type="entry name" value="Myb_TF_plants"/>
</dbReference>
<feature type="region of interest" description="Disordered" evidence="6">
    <location>
        <begin position="295"/>
        <end position="319"/>
    </location>
</feature>
<dbReference type="CDD" id="cd00167">
    <property type="entry name" value="SANT"/>
    <property type="match status" value="2"/>
</dbReference>
<dbReference type="SMART" id="SM00717">
    <property type="entry name" value="SANT"/>
    <property type="match status" value="2"/>
</dbReference>
<dbReference type="InterPro" id="IPR017930">
    <property type="entry name" value="Myb_dom"/>
</dbReference>
<dbReference type="SUPFAM" id="SSF46689">
    <property type="entry name" value="Homeodomain-like"/>
    <property type="match status" value="1"/>
</dbReference>
<dbReference type="OrthoDB" id="2143914at2759"/>
<evidence type="ECO:0000259" key="8">
    <source>
        <dbReference type="PROSITE" id="PS51294"/>
    </source>
</evidence>
<feature type="domain" description="Myb-like" evidence="7">
    <location>
        <begin position="62"/>
        <end position="112"/>
    </location>
</feature>
<dbReference type="Proteomes" id="UP000290289">
    <property type="component" value="Chromosome 16"/>
</dbReference>
<comment type="subcellular location">
    <subcellularLocation>
        <location evidence="1">Nucleus</location>
    </subcellularLocation>
</comment>
<accession>A0A498HR59</accession>
<evidence type="ECO:0000256" key="4">
    <source>
        <dbReference type="ARBA" id="ARBA00023163"/>
    </source>
</evidence>
<sequence>MGRAPCCEKVGVKRGRWTAEEDEILTNHIKAHGEGSWRSLPKNAGLLRCGKSCRLRWINYLRADLKRGNITSEEEEIIVKLHTALGNRWSLIAARLPGRTDNEIKNYWNSHLSRKIYSFTKMGNEYLPTILNDEKKIASCNKRRRGAQASRSTMNNKSKNKNLLAPFNPIKSEAKPQLEKPSPPTGTTINRGQVGDEDSKLMVFESWDPRKNGDGGGIGMLGMQSSCLDSAEMINWNPCGEQKGVQLCLGNKEKNITTSSTAIRGDNSGEKEVLGPYCECVDIMGLNNNIFESEGRKSTSNWSSSNAAESGGGSGGGGGELFSFSSSMNSGFDDEWLNWGWAGGDLQCHNGELEGWDEGERIAWLWESGSTGEGH</sequence>
<dbReference type="PANTHER" id="PTHR47999:SF91">
    <property type="entry name" value="TRANSCRIPTION FACTOR MYB111"/>
    <property type="match status" value="1"/>
</dbReference>
<dbReference type="SMR" id="A0A498HR59"/>
<dbReference type="EMBL" id="RDQH01000342">
    <property type="protein sequence ID" value="RXH71927.1"/>
    <property type="molecule type" value="Genomic_DNA"/>
</dbReference>
<dbReference type="STRING" id="3750.A0A498HR59"/>
<evidence type="ECO:0000259" key="7">
    <source>
        <dbReference type="PROSITE" id="PS50090"/>
    </source>
</evidence>
<organism evidence="9 10">
    <name type="scientific">Malus domestica</name>
    <name type="common">Apple</name>
    <name type="synonym">Pyrus malus</name>
    <dbReference type="NCBI Taxonomy" id="3750"/>
    <lineage>
        <taxon>Eukaryota</taxon>
        <taxon>Viridiplantae</taxon>
        <taxon>Streptophyta</taxon>
        <taxon>Embryophyta</taxon>
        <taxon>Tracheophyta</taxon>
        <taxon>Spermatophyta</taxon>
        <taxon>Magnoliopsida</taxon>
        <taxon>eudicotyledons</taxon>
        <taxon>Gunneridae</taxon>
        <taxon>Pentapetalae</taxon>
        <taxon>rosids</taxon>
        <taxon>fabids</taxon>
        <taxon>Rosales</taxon>
        <taxon>Rosaceae</taxon>
        <taxon>Amygdaloideae</taxon>
        <taxon>Maleae</taxon>
        <taxon>Malus</taxon>
    </lineage>
</organism>
<evidence type="ECO:0000313" key="10">
    <source>
        <dbReference type="Proteomes" id="UP000290289"/>
    </source>
</evidence>
<keyword evidence="3" id="KW-0238">DNA-binding</keyword>
<evidence type="ECO:0000256" key="3">
    <source>
        <dbReference type="ARBA" id="ARBA00023125"/>
    </source>
</evidence>
<dbReference type="Gramene" id="mRNA:MD16G0140700">
    <property type="protein sequence ID" value="mRNA:MD16G0140700"/>
    <property type="gene ID" value="MD16G0140700"/>
</dbReference>
<feature type="domain" description="Myb-like" evidence="7">
    <location>
        <begin position="9"/>
        <end position="61"/>
    </location>
</feature>
<keyword evidence="10" id="KW-1185">Reference proteome</keyword>
<reference evidence="9 10" key="1">
    <citation type="submission" date="2018-10" db="EMBL/GenBank/DDBJ databases">
        <title>A high-quality apple genome assembly.</title>
        <authorList>
            <person name="Hu J."/>
        </authorList>
    </citation>
    <scope>NUCLEOTIDE SEQUENCE [LARGE SCALE GENOMIC DNA]</scope>
    <source>
        <strain evidence="10">cv. HFTH1</strain>
        <tissue evidence="9">Young leaf</tissue>
    </source>
</reference>
<dbReference type="Pfam" id="PF00249">
    <property type="entry name" value="Myb_DNA-binding"/>
    <property type="match status" value="2"/>
</dbReference>
<dbReference type="AlphaFoldDB" id="A0A498HR59"/>
<evidence type="ECO:0000313" key="9">
    <source>
        <dbReference type="EMBL" id="RXH71927.1"/>
    </source>
</evidence>
<evidence type="ECO:0000256" key="2">
    <source>
        <dbReference type="ARBA" id="ARBA00023015"/>
    </source>
</evidence>
<feature type="region of interest" description="Disordered" evidence="6">
    <location>
        <begin position="143"/>
        <end position="193"/>
    </location>
</feature>